<reference evidence="9 10" key="2">
    <citation type="submission" date="2019-09" db="EMBL/GenBank/DDBJ databases">
        <authorList>
            <person name="Jin C."/>
        </authorList>
    </citation>
    <scope>NUCLEOTIDE SEQUENCE [LARGE SCALE GENOMIC DNA]</scope>
    <source>
        <strain evidence="9 10">BN140078</strain>
    </source>
</reference>
<gene>
    <name evidence="9" type="ORF">F0L74_25195</name>
</gene>
<evidence type="ECO:0000256" key="1">
    <source>
        <dbReference type="ARBA" id="ARBA00022714"/>
    </source>
</evidence>
<keyword evidence="4" id="KW-0411">Iron-sulfur</keyword>
<dbReference type="Pfam" id="PF09990">
    <property type="entry name" value="DUF2231"/>
    <property type="match status" value="1"/>
</dbReference>
<keyword evidence="10" id="KW-1185">Reference proteome</keyword>
<keyword evidence="7" id="KW-1133">Transmembrane helix</keyword>
<protein>
    <submittedName>
        <fullName evidence="9">Rieske 2Fe-2S domain-containing protein</fullName>
    </submittedName>
</protein>
<comment type="caution">
    <text evidence="9">The sequence shown here is derived from an EMBL/GenBank/DDBJ whole genome shotgun (WGS) entry which is preliminary data.</text>
</comment>
<dbReference type="Gene3D" id="2.102.10.10">
    <property type="entry name" value="Rieske [2Fe-2S] iron-sulphur domain"/>
    <property type="match status" value="1"/>
</dbReference>
<keyword evidence="7" id="KW-0812">Transmembrane</keyword>
<evidence type="ECO:0000259" key="8">
    <source>
        <dbReference type="PROSITE" id="PS51296"/>
    </source>
</evidence>
<organism evidence="9 10">
    <name type="scientific">Chitinophaga agrisoli</name>
    <dbReference type="NCBI Taxonomy" id="2607653"/>
    <lineage>
        <taxon>Bacteria</taxon>
        <taxon>Pseudomonadati</taxon>
        <taxon>Bacteroidota</taxon>
        <taxon>Chitinophagia</taxon>
        <taxon>Chitinophagales</taxon>
        <taxon>Chitinophagaceae</taxon>
        <taxon>Chitinophaga</taxon>
    </lineage>
</organism>
<evidence type="ECO:0000256" key="6">
    <source>
        <dbReference type="ARBA" id="ARBA00038001"/>
    </source>
</evidence>
<evidence type="ECO:0000256" key="4">
    <source>
        <dbReference type="ARBA" id="ARBA00023014"/>
    </source>
</evidence>
<dbReference type="GO" id="GO:0051537">
    <property type="term" value="F:2 iron, 2 sulfur cluster binding"/>
    <property type="evidence" value="ECO:0007669"/>
    <property type="project" value="UniProtKB-KW"/>
</dbReference>
<dbReference type="GO" id="GO:0046872">
    <property type="term" value="F:metal ion binding"/>
    <property type="evidence" value="ECO:0007669"/>
    <property type="project" value="UniProtKB-KW"/>
</dbReference>
<proteinExistence type="inferred from homology"/>
<evidence type="ECO:0000256" key="2">
    <source>
        <dbReference type="ARBA" id="ARBA00022723"/>
    </source>
</evidence>
<accession>A0A5B2VLH9</accession>
<dbReference type="PROSITE" id="PS51296">
    <property type="entry name" value="RIESKE"/>
    <property type="match status" value="1"/>
</dbReference>
<dbReference type="Proteomes" id="UP000324611">
    <property type="component" value="Unassembled WGS sequence"/>
</dbReference>
<keyword evidence="3" id="KW-0408">Iron</keyword>
<feature type="transmembrane region" description="Helical" evidence="7">
    <location>
        <begin position="58"/>
        <end position="86"/>
    </location>
</feature>
<dbReference type="PANTHER" id="PTHR21496">
    <property type="entry name" value="FERREDOXIN-RELATED"/>
    <property type="match status" value="1"/>
</dbReference>
<keyword evidence="7" id="KW-0472">Membrane</keyword>
<feature type="transmembrane region" description="Helical" evidence="7">
    <location>
        <begin position="31"/>
        <end position="52"/>
    </location>
</feature>
<comment type="cofactor">
    <cofactor evidence="5">
        <name>[2Fe-2S] cluster</name>
        <dbReference type="ChEBI" id="CHEBI:190135"/>
    </cofactor>
</comment>
<dbReference type="AlphaFoldDB" id="A0A5B2VLH9"/>
<reference evidence="9 10" key="1">
    <citation type="submission" date="2019-09" db="EMBL/GenBank/DDBJ databases">
        <title>Chitinophaga ginsengihumi sp. nov., isolated from soil of ginseng rhizosphere.</title>
        <authorList>
            <person name="Lee J."/>
        </authorList>
    </citation>
    <scope>NUCLEOTIDE SEQUENCE [LARGE SCALE GENOMIC DNA]</scope>
    <source>
        <strain evidence="9 10">BN140078</strain>
    </source>
</reference>
<evidence type="ECO:0000256" key="7">
    <source>
        <dbReference type="SAM" id="Phobius"/>
    </source>
</evidence>
<name>A0A5B2VLH9_9BACT</name>
<evidence type="ECO:0000313" key="10">
    <source>
        <dbReference type="Proteomes" id="UP000324611"/>
    </source>
</evidence>
<dbReference type="InterPro" id="IPR019251">
    <property type="entry name" value="DUF2231_TM"/>
</dbReference>
<dbReference type="Pfam" id="PF00355">
    <property type="entry name" value="Rieske"/>
    <property type="match status" value="1"/>
</dbReference>
<evidence type="ECO:0000313" key="9">
    <source>
        <dbReference type="EMBL" id="KAA2239500.1"/>
    </source>
</evidence>
<feature type="domain" description="Rieske" evidence="8">
    <location>
        <begin position="180"/>
        <end position="275"/>
    </location>
</feature>
<comment type="similarity">
    <text evidence="6">Belongs to the bacterial ring-hydroxylating dioxygenase ferredoxin component family.</text>
</comment>
<feature type="transmembrane region" description="Helical" evidence="7">
    <location>
        <begin position="98"/>
        <end position="118"/>
    </location>
</feature>
<sequence length="277" mass="30383">MGKVFDVYLTYQNIHIMKSTAHIKGHPLHPILVTFPIAFFTGTLLFDILAVAGNRSDLAFAAYCMQTAGIISAVLAAVPGVIDYFFTVPPQSSAKKRGAQHGLLNVLNLVLFTVSWLLKRDPYMPAIWILLMEAAGIVILSIAGWLGGTLVYRNQIGVDPRYARAGKWKEERISNAPDRVQVATTDELKTDQMKLVHVHNRRIVVAKTESGYVAFDDHCTHKGGSLAGGMMICGTVQCPWHGSQFDCTTGELKAGPANQGIVTYMLTEDNGKVYLNF</sequence>
<dbReference type="SUPFAM" id="SSF50022">
    <property type="entry name" value="ISP domain"/>
    <property type="match status" value="1"/>
</dbReference>
<keyword evidence="1" id="KW-0001">2Fe-2S</keyword>
<evidence type="ECO:0000256" key="5">
    <source>
        <dbReference type="ARBA" id="ARBA00034078"/>
    </source>
</evidence>
<dbReference type="InterPro" id="IPR036922">
    <property type="entry name" value="Rieske_2Fe-2S_sf"/>
</dbReference>
<evidence type="ECO:0000256" key="3">
    <source>
        <dbReference type="ARBA" id="ARBA00023004"/>
    </source>
</evidence>
<dbReference type="PANTHER" id="PTHR21496:SF0">
    <property type="entry name" value="RIESKE DOMAIN-CONTAINING PROTEIN"/>
    <property type="match status" value="1"/>
</dbReference>
<keyword evidence="2" id="KW-0479">Metal-binding</keyword>
<feature type="transmembrane region" description="Helical" evidence="7">
    <location>
        <begin position="124"/>
        <end position="146"/>
    </location>
</feature>
<dbReference type="EMBL" id="VUOC01000004">
    <property type="protein sequence ID" value="KAA2239500.1"/>
    <property type="molecule type" value="Genomic_DNA"/>
</dbReference>
<dbReference type="InterPro" id="IPR017941">
    <property type="entry name" value="Rieske_2Fe-2S"/>
</dbReference>